<dbReference type="OrthoDB" id="10014897at2759"/>
<sequence length="160" mass="17243">MYSYLLIPRFSRFARFLFAVGEKEEETQPNVGDLLEPKEELLSADEEDGEEDAEAEEDAEGELLTEEKPLKPNESQPQSHWTTADEDPGQGSVVPKEEAEEVQHPRDKEGPAAGGASDAAANANGHCKSSDPHPHPLGPGSGPGHVRPLPPSFGVQIVKV</sequence>
<evidence type="ECO:0000256" key="1">
    <source>
        <dbReference type="SAM" id="MobiDB-lite"/>
    </source>
</evidence>
<proteinExistence type="predicted"/>
<protein>
    <submittedName>
        <fullName evidence="2">GL10695</fullName>
    </submittedName>
</protein>
<feature type="region of interest" description="Disordered" evidence="1">
    <location>
        <begin position="21"/>
        <end position="160"/>
    </location>
</feature>
<dbReference type="Proteomes" id="UP000008744">
    <property type="component" value="Unassembled WGS sequence"/>
</dbReference>
<reference evidence="2 3" key="1">
    <citation type="journal article" date="2007" name="Nature">
        <title>Evolution of genes and genomes on the Drosophila phylogeny.</title>
        <authorList>
            <consortium name="Drosophila 12 Genomes Consortium"/>
            <person name="Clark A.G."/>
            <person name="Eisen M.B."/>
            <person name="Smith D.R."/>
            <person name="Bergman C.M."/>
            <person name="Oliver B."/>
            <person name="Markow T.A."/>
            <person name="Kaufman T.C."/>
            <person name="Kellis M."/>
            <person name="Gelbart W."/>
            <person name="Iyer V.N."/>
            <person name="Pollard D.A."/>
            <person name="Sackton T.B."/>
            <person name="Larracuente A.M."/>
            <person name="Singh N.D."/>
            <person name="Abad J.P."/>
            <person name="Abt D.N."/>
            <person name="Adryan B."/>
            <person name="Aguade M."/>
            <person name="Akashi H."/>
            <person name="Anderson W.W."/>
            <person name="Aquadro C.F."/>
            <person name="Ardell D.H."/>
            <person name="Arguello R."/>
            <person name="Artieri C.G."/>
            <person name="Barbash D.A."/>
            <person name="Barker D."/>
            <person name="Barsanti P."/>
            <person name="Batterham P."/>
            <person name="Batzoglou S."/>
            <person name="Begun D."/>
            <person name="Bhutkar A."/>
            <person name="Blanco E."/>
            <person name="Bosak S.A."/>
            <person name="Bradley R.K."/>
            <person name="Brand A.D."/>
            <person name="Brent M.R."/>
            <person name="Brooks A.N."/>
            <person name="Brown R.H."/>
            <person name="Butlin R.K."/>
            <person name="Caggese C."/>
            <person name="Calvi B.R."/>
            <person name="Bernardo de Carvalho A."/>
            <person name="Caspi A."/>
            <person name="Castrezana S."/>
            <person name="Celniker S.E."/>
            <person name="Chang J.L."/>
            <person name="Chapple C."/>
            <person name="Chatterji S."/>
            <person name="Chinwalla A."/>
            <person name="Civetta A."/>
            <person name="Clifton S.W."/>
            <person name="Comeron J.M."/>
            <person name="Costello J.C."/>
            <person name="Coyne J.A."/>
            <person name="Daub J."/>
            <person name="David R.G."/>
            <person name="Delcher A.L."/>
            <person name="Delehaunty K."/>
            <person name="Do C.B."/>
            <person name="Ebling H."/>
            <person name="Edwards K."/>
            <person name="Eickbush T."/>
            <person name="Evans J.D."/>
            <person name="Filipski A."/>
            <person name="Findeiss S."/>
            <person name="Freyhult E."/>
            <person name="Fulton L."/>
            <person name="Fulton R."/>
            <person name="Garcia A.C."/>
            <person name="Gardiner A."/>
            <person name="Garfield D.A."/>
            <person name="Garvin B.E."/>
            <person name="Gibson G."/>
            <person name="Gilbert D."/>
            <person name="Gnerre S."/>
            <person name="Godfrey J."/>
            <person name="Good R."/>
            <person name="Gotea V."/>
            <person name="Gravely B."/>
            <person name="Greenberg A.J."/>
            <person name="Griffiths-Jones S."/>
            <person name="Gross S."/>
            <person name="Guigo R."/>
            <person name="Gustafson E.A."/>
            <person name="Haerty W."/>
            <person name="Hahn M.W."/>
            <person name="Halligan D.L."/>
            <person name="Halpern A.L."/>
            <person name="Halter G.M."/>
            <person name="Han M.V."/>
            <person name="Heger A."/>
            <person name="Hillier L."/>
            <person name="Hinrichs A.S."/>
            <person name="Holmes I."/>
            <person name="Hoskins R.A."/>
            <person name="Hubisz M.J."/>
            <person name="Hultmark D."/>
            <person name="Huntley M.A."/>
            <person name="Jaffe D.B."/>
            <person name="Jagadeeshan S."/>
            <person name="Jeck W.R."/>
            <person name="Johnson J."/>
            <person name="Jones C.D."/>
            <person name="Jordan W.C."/>
            <person name="Karpen G.H."/>
            <person name="Kataoka E."/>
            <person name="Keightley P.D."/>
            <person name="Kheradpour P."/>
            <person name="Kirkness E.F."/>
            <person name="Koerich L.B."/>
            <person name="Kristiansen K."/>
            <person name="Kudrna D."/>
            <person name="Kulathinal R.J."/>
            <person name="Kumar S."/>
            <person name="Kwok R."/>
            <person name="Lander E."/>
            <person name="Langley C.H."/>
            <person name="Lapoint R."/>
            <person name="Lazzaro B.P."/>
            <person name="Lee S.J."/>
            <person name="Levesque L."/>
            <person name="Li R."/>
            <person name="Lin C.F."/>
            <person name="Lin M.F."/>
            <person name="Lindblad-Toh K."/>
            <person name="Llopart A."/>
            <person name="Long M."/>
            <person name="Low L."/>
            <person name="Lozovsky E."/>
            <person name="Lu J."/>
            <person name="Luo M."/>
            <person name="Machado C.A."/>
            <person name="Makalowski W."/>
            <person name="Marzo M."/>
            <person name="Matsuda M."/>
            <person name="Matzkin L."/>
            <person name="McAllister B."/>
            <person name="McBride C.S."/>
            <person name="McKernan B."/>
            <person name="McKernan K."/>
            <person name="Mendez-Lago M."/>
            <person name="Minx P."/>
            <person name="Mollenhauer M.U."/>
            <person name="Montooth K."/>
            <person name="Mount S.M."/>
            <person name="Mu X."/>
            <person name="Myers E."/>
            <person name="Negre B."/>
            <person name="Newfeld S."/>
            <person name="Nielsen R."/>
            <person name="Noor M.A."/>
            <person name="O'Grady P."/>
            <person name="Pachter L."/>
            <person name="Papaceit M."/>
            <person name="Parisi M.J."/>
            <person name="Parisi M."/>
            <person name="Parts L."/>
            <person name="Pedersen J.S."/>
            <person name="Pesole G."/>
            <person name="Phillippy A.M."/>
            <person name="Ponting C.P."/>
            <person name="Pop M."/>
            <person name="Porcelli D."/>
            <person name="Powell J.R."/>
            <person name="Prohaska S."/>
            <person name="Pruitt K."/>
            <person name="Puig M."/>
            <person name="Quesneville H."/>
            <person name="Ram K.R."/>
            <person name="Rand D."/>
            <person name="Rasmussen M.D."/>
            <person name="Reed L.K."/>
            <person name="Reenan R."/>
            <person name="Reily A."/>
            <person name="Remington K.A."/>
            <person name="Rieger T.T."/>
            <person name="Ritchie M.G."/>
            <person name="Robin C."/>
            <person name="Rogers Y.H."/>
            <person name="Rohde C."/>
            <person name="Rozas J."/>
            <person name="Rubenfield M.J."/>
            <person name="Ruiz A."/>
            <person name="Russo S."/>
            <person name="Salzberg S.L."/>
            <person name="Sanchez-Gracia A."/>
            <person name="Saranga D.J."/>
            <person name="Sato H."/>
            <person name="Schaeffer S.W."/>
            <person name="Schatz M.C."/>
            <person name="Schlenke T."/>
            <person name="Schwartz R."/>
            <person name="Segarra C."/>
            <person name="Singh R.S."/>
            <person name="Sirot L."/>
            <person name="Sirota M."/>
            <person name="Sisneros N.B."/>
            <person name="Smith C.D."/>
            <person name="Smith T.F."/>
            <person name="Spieth J."/>
            <person name="Stage D.E."/>
            <person name="Stark A."/>
            <person name="Stephan W."/>
            <person name="Strausberg R.L."/>
            <person name="Strempel S."/>
            <person name="Sturgill D."/>
            <person name="Sutton G."/>
            <person name="Sutton G.G."/>
            <person name="Tao W."/>
            <person name="Teichmann S."/>
            <person name="Tobari Y.N."/>
            <person name="Tomimura Y."/>
            <person name="Tsolas J.M."/>
            <person name="Valente V.L."/>
            <person name="Venter E."/>
            <person name="Venter J.C."/>
            <person name="Vicario S."/>
            <person name="Vieira F.G."/>
            <person name="Vilella A.J."/>
            <person name="Villasante A."/>
            <person name="Walenz B."/>
            <person name="Wang J."/>
            <person name="Wasserman M."/>
            <person name="Watts T."/>
            <person name="Wilson D."/>
            <person name="Wilson R.K."/>
            <person name="Wing R.A."/>
            <person name="Wolfner M.F."/>
            <person name="Wong A."/>
            <person name="Wong G.K."/>
            <person name="Wu C.I."/>
            <person name="Wu G."/>
            <person name="Yamamoto D."/>
            <person name="Yang H.P."/>
            <person name="Yang S.P."/>
            <person name="Yorke J.A."/>
            <person name="Yoshida K."/>
            <person name="Zdobnov E."/>
            <person name="Zhang P."/>
            <person name="Zhang Y."/>
            <person name="Zimin A.V."/>
            <person name="Baldwin J."/>
            <person name="Abdouelleil A."/>
            <person name="Abdulkadir J."/>
            <person name="Abebe A."/>
            <person name="Abera B."/>
            <person name="Abreu J."/>
            <person name="Acer S.C."/>
            <person name="Aftuck L."/>
            <person name="Alexander A."/>
            <person name="An P."/>
            <person name="Anderson E."/>
            <person name="Anderson S."/>
            <person name="Arachi H."/>
            <person name="Azer M."/>
            <person name="Bachantsang P."/>
            <person name="Barry A."/>
            <person name="Bayul T."/>
            <person name="Berlin A."/>
            <person name="Bessette D."/>
            <person name="Bloom T."/>
            <person name="Blye J."/>
            <person name="Boguslavskiy L."/>
            <person name="Bonnet C."/>
            <person name="Boukhgalter B."/>
            <person name="Bourzgui I."/>
            <person name="Brown A."/>
            <person name="Cahill P."/>
            <person name="Channer S."/>
            <person name="Cheshatsang Y."/>
            <person name="Chuda L."/>
            <person name="Citroen M."/>
            <person name="Collymore A."/>
            <person name="Cooke P."/>
            <person name="Costello M."/>
            <person name="D'Aco K."/>
            <person name="Daza R."/>
            <person name="De Haan G."/>
            <person name="DeGray S."/>
            <person name="DeMaso C."/>
            <person name="Dhargay N."/>
            <person name="Dooley K."/>
            <person name="Dooley E."/>
            <person name="Doricent M."/>
            <person name="Dorje P."/>
            <person name="Dorjee K."/>
            <person name="Dupes A."/>
            <person name="Elong R."/>
            <person name="Falk J."/>
            <person name="Farina A."/>
            <person name="Faro S."/>
            <person name="Ferguson D."/>
            <person name="Fisher S."/>
            <person name="Foley C.D."/>
            <person name="Franke A."/>
            <person name="Friedrich D."/>
            <person name="Gadbois L."/>
            <person name="Gearin G."/>
            <person name="Gearin C.R."/>
            <person name="Giannoukos G."/>
            <person name="Goode T."/>
            <person name="Graham J."/>
            <person name="Grandbois E."/>
            <person name="Grewal S."/>
            <person name="Gyaltsen K."/>
            <person name="Hafez N."/>
            <person name="Hagos B."/>
            <person name="Hall J."/>
            <person name="Henson C."/>
            <person name="Hollinger A."/>
            <person name="Honan T."/>
            <person name="Huard M.D."/>
            <person name="Hughes L."/>
            <person name="Hurhula B."/>
            <person name="Husby M.E."/>
            <person name="Kamat A."/>
            <person name="Kanga B."/>
            <person name="Kashin S."/>
            <person name="Khazanovich D."/>
            <person name="Kisner P."/>
            <person name="Lance K."/>
            <person name="Lara M."/>
            <person name="Lee W."/>
            <person name="Lennon N."/>
            <person name="Letendre F."/>
            <person name="LeVine R."/>
            <person name="Lipovsky A."/>
            <person name="Liu X."/>
            <person name="Liu J."/>
            <person name="Liu S."/>
            <person name="Lokyitsang T."/>
            <person name="Lokyitsang Y."/>
            <person name="Lubonja R."/>
            <person name="Lui A."/>
            <person name="MacDonald P."/>
            <person name="Magnisalis V."/>
            <person name="Maru K."/>
            <person name="Matthews C."/>
            <person name="McCusker W."/>
            <person name="McDonough S."/>
            <person name="Mehta T."/>
            <person name="Meldrim J."/>
            <person name="Meneus L."/>
            <person name="Mihai O."/>
            <person name="Mihalev A."/>
            <person name="Mihova T."/>
            <person name="Mittelman R."/>
            <person name="Mlenga V."/>
            <person name="Montmayeur A."/>
            <person name="Mulrain L."/>
            <person name="Navidi A."/>
            <person name="Naylor J."/>
            <person name="Negash T."/>
            <person name="Nguyen T."/>
            <person name="Nguyen N."/>
            <person name="Nicol R."/>
            <person name="Norbu C."/>
            <person name="Norbu N."/>
            <person name="Novod N."/>
            <person name="O'Neill B."/>
            <person name="Osman S."/>
            <person name="Markiewicz E."/>
            <person name="Oyono O.L."/>
            <person name="Patti C."/>
            <person name="Phunkhang P."/>
            <person name="Pierre F."/>
            <person name="Priest M."/>
            <person name="Raghuraman S."/>
            <person name="Rege F."/>
            <person name="Reyes R."/>
            <person name="Rise C."/>
            <person name="Rogov P."/>
            <person name="Ross K."/>
            <person name="Ryan E."/>
            <person name="Settipalli S."/>
            <person name="Shea T."/>
            <person name="Sherpa N."/>
            <person name="Shi L."/>
            <person name="Shih D."/>
            <person name="Sparrow T."/>
            <person name="Spaulding J."/>
            <person name="Stalker J."/>
            <person name="Stange-Thomann N."/>
            <person name="Stavropoulos S."/>
            <person name="Stone C."/>
            <person name="Strader C."/>
            <person name="Tesfaye S."/>
            <person name="Thomson T."/>
            <person name="Thoulutsang Y."/>
            <person name="Thoulutsang D."/>
            <person name="Topham K."/>
            <person name="Topping I."/>
            <person name="Tsamla T."/>
            <person name="Vassiliev H."/>
            <person name="Vo A."/>
            <person name="Wangchuk T."/>
            <person name="Wangdi T."/>
            <person name="Weiand M."/>
            <person name="Wilkinson J."/>
            <person name="Wilson A."/>
            <person name="Yadav S."/>
            <person name="Young G."/>
            <person name="Yu Q."/>
            <person name="Zembek L."/>
            <person name="Zhong D."/>
            <person name="Zimmer A."/>
            <person name="Zwirko Z."/>
            <person name="Jaffe D.B."/>
            <person name="Alvarez P."/>
            <person name="Brockman W."/>
            <person name="Butler J."/>
            <person name="Chin C."/>
            <person name="Gnerre S."/>
            <person name="Grabherr M."/>
            <person name="Kleber M."/>
            <person name="Mauceli E."/>
            <person name="MacCallum I."/>
        </authorList>
    </citation>
    <scope>NUCLEOTIDE SEQUENCE [LARGE SCALE GENOMIC DNA]</scope>
    <source>
        <strain evidence="3">MSH-3 / Tucson 14011-0111.49</strain>
    </source>
</reference>
<feature type="compositionally biased region" description="Basic and acidic residues" evidence="1">
    <location>
        <begin position="95"/>
        <end position="110"/>
    </location>
</feature>
<keyword evidence="3" id="KW-1185">Reference proteome</keyword>
<feature type="compositionally biased region" description="Acidic residues" evidence="1">
    <location>
        <begin position="42"/>
        <end position="64"/>
    </location>
</feature>
<dbReference type="GO" id="GO:0035277">
    <property type="term" value="P:spiracle morphogenesis, open tracheal system"/>
    <property type="evidence" value="ECO:0007669"/>
    <property type="project" value="EnsemblMetazoa"/>
</dbReference>
<dbReference type="EMBL" id="CH479181">
    <property type="protein sequence ID" value="EDW31956.1"/>
    <property type="molecule type" value="Genomic_DNA"/>
</dbReference>
<feature type="compositionally biased region" description="Low complexity" evidence="1">
    <location>
        <begin position="114"/>
        <end position="125"/>
    </location>
</feature>
<accession>B4GAK4</accession>
<evidence type="ECO:0000313" key="2">
    <source>
        <dbReference type="EMBL" id="EDW31956.1"/>
    </source>
</evidence>
<organism evidence="3">
    <name type="scientific">Drosophila persimilis</name>
    <name type="common">Fruit fly</name>
    <dbReference type="NCBI Taxonomy" id="7234"/>
    <lineage>
        <taxon>Eukaryota</taxon>
        <taxon>Metazoa</taxon>
        <taxon>Ecdysozoa</taxon>
        <taxon>Arthropoda</taxon>
        <taxon>Hexapoda</taxon>
        <taxon>Insecta</taxon>
        <taxon>Pterygota</taxon>
        <taxon>Neoptera</taxon>
        <taxon>Endopterygota</taxon>
        <taxon>Diptera</taxon>
        <taxon>Brachycera</taxon>
        <taxon>Muscomorpha</taxon>
        <taxon>Ephydroidea</taxon>
        <taxon>Drosophilidae</taxon>
        <taxon>Drosophila</taxon>
        <taxon>Sophophora</taxon>
    </lineage>
</organism>
<feature type="compositionally biased region" description="Polar residues" evidence="1">
    <location>
        <begin position="73"/>
        <end position="82"/>
    </location>
</feature>
<gene>
    <name evidence="2" type="primary">Dper\GL10695</name>
    <name evidence="2" type="ORF">Dper_GL10695</name>
</gene>
<name>B4GAK4_DROPE</name>
<dbReference type="OMA" id="HCKSSGP"/>
<evidence type="ECO:0000313" key="3">
    <source>
        <dbReference type="Proteomes" id="UP000008744"/>
    </source>
</evidence>
<dbReference type="HOGENOM" id="CLU_123009_0_0_1"/>
<dbReference type="AlphaFoldDB" id="B4GAK4"/>